<dbReference type="PANTHER" id="PTHR33877:SF2">
    <property type="entry name" value="OS07G0170200 PROTEIN"/>
    <property type="match status" value="1"/>
</dbReference>
<dbReference type="Gene3D" id="1.10.30.50">
    <property type="match status" value="1"/>
</dbReference>
<dbReference type="OrthoDB" id="9802901at2"/>
<evidence type="ECO:0000313" key="2">
    <source>
        <dbReference type="EMBL" id="KFE67730.1"/>
    </source>
</evidence>
<dbReference type="SMART" id="SM00507">
    <property type="entry name" value="HNHc"/>
    <property type="match status" value="1"/>
</dbReference>
<feature type="domain" description="HNH nuclease" evidence="1">
    <location>
        <begin position="69"/>
        <end position="122"/>
    </location>
</feature>
<dbReference type="Proteomes" id="UP000028725">
    <property type="component" value="Unassembled WGS sequence"/>
</dbReference>
<dbReference type="GO" id="GO:0004519">
    <property type="term" value="F:endonuclease activity"/>
    <property type="evidence" value="ECO:0007669"/>
    <property type="project" value="UniProtKB-KW"/>
</dbReference>
<evidence type="ECO:0000313" key="3">
    <source>
        <dbReference type="Proteomes" id="UP000028725"/>
    </source>
</evidence>
<dbReference type="InterPro" id="IPR052892">
    <property type="entry name" value="NA-targeting_endonuclease"/>
</dbReference>
<dbReference type="InterPro" id="IPR029471">
    <property type="entry name" value="HNH_5"/>
</dbReference>
<sequence length="180" mass="21270">METLVLSQAYEPVARVPWQRAMMLIWQGKVEVVEEYEDRFVRSVTLELKMPSIIRFVSFFRWRHRGVKFSRDNVYLRDGCKCQYCHKKVSRPEATYDHVIPRAQGGKTTWENVVIACVPCNQKKGNRTPAQAGMALRTQPVKPKRLPESLQFTFIYEKGMPVSWRKFLRDVAYWHTELEE</sequence>
<dbReference type="PANTHER" id="PTHR33877">
    <property type="entry name" value="SLL1193 PROTEIN"/>
    <property type="match status" value="1"/>
</dbReference>
<dbReference type="CDD" id="cd00085">
    <property type="entry name" value="HNHc"/>
    <property type="match status" value="1"/>
</dbReference>
<dbReference type="PATRIC" id="fig|394096.3.peg.4254"/>
<keyword evidence="3" id="KW-1185">Reference proteome</keyword>
<name>A0A085WJ67_9BACT</name>
<evidence type="ECO:0000259" key="1">
    <source>
        <dbReference type="SMART" id="SM00507"/>
    </source>
</evidence>
<keyword evidence="2" id="KW-0255">Endonuclease</keyword>
<gene>
    <name evidence="2" type="ORF">DB31_8213</name>
</gene>
<accession>A0A085WJ67</accession>
<dbReference type="EMBL" id="JMCB01000007">
    <property type="protein sequence ID" value="KFE67730.1"/>
    <property type="molecule type" value="Genomic_DNA"/>
</dbReference>
<comment type="caution">
    <text evidence="2">The sequence shown here is derived from an EMBL/GenBank/DDBJ whole genome shotgun (WGS) entry which is preliminary data.</text>
</comment>
<dbReference type="Pfam" id="PF14279">
    <property type="entry name" value="HNH_5"/>
    <property type="match status" value="1"/>
</dbReference>
<dbReference type="AlphaFoldDB" id="A0A085WJ67"/>
<dbReference type="STRING" id="394096.DB31_8213"/>
<keyword evidence="2" id="KW-0378">Hydrolase</keyword>
<organism evidence="2 3">
    <name type="scientific">Hyalangium minutum</name>
    <dbReference type="NCBI Taxonomy" id="394096"/>
    <lineage>
        <taxon>Bacteria</taxon>
        <taxon>Pseudomonadati</taxon>
        <taxon>Myxococcota</taxon>
        <taxon>Myxococcia</taxon>
        <taxon>Myxococcales</taxon>
        <taxon>Cystobacterineae</taxon>
        <taxon>Archangiaceae</taxon>
        <taxon>Hyalangium</taxon>
    </lineage>
</organism>
<protein>
    <submittedName>
        <fullName evidence="2">HNH endonuclease family protein</fullName>
    </submittedName>
</protein>
<dbReference type="InterPro" id="IPR003615">
    <property type="entry name" value="HNH_nuc"/>
</dbReference>
<reference evidence="2 3" key="1">
    <citation type="submission" date="2014-04" db="EMBL/GenBank/DDBJ databases">
        <title>Genome assembly of Hyalangium minutum DSM 14724.</title>
        <authorList>
            <person name="Sharma G."/>
            <person name="Subramanian S."/>
        </authorList>
    </citation>
    <scope>NUCLEOTIDE SEQUENCE [LARGE SCALE GENOMIC DNA]</scope>
    <source>
        <strain evidence="2 3">DSM 14724</strain>
    </source>
</reference>
<keyword evidence="2" id="KW-0540">Nuclease</keyword>
<proteinExistence type="predicted"/>
<dbReference type="RefSeq" id="WP_044190605.1">
    <property type="nucleotide sequence ID" value="NZ_JMCB01000007.1"/>
</dbReference>